<reference evidence="1 2" key="1">
    <citation type="submission" date="2013-09" db="EMBL/GenBank/DDBJ databases">
        <title>Corchorus capsularis genome sequencing.</title>
        <authorList>
            <person name="Alam M."/>
            <person name="Haque M.S."/>
            <person name="Islam M.S."/>
            <person name="Emdad E.M."/>
            <person name="Islam M.M."/>
            <person name="Ahmed B."/>
            <person name="Halim A."/>
            <person name="Hossen Q.M.M."/>
            <person name="Hossain M.Z."/>
            <person name="Ahmed R."/>
            <person name="Khan M.M."/>
            <person name="Islam R."/>
            <person name="Rashid M.M."/>
            <person name="Khan S.A."/>
            <person name="Rahman M.S."/>
            <person name="Alam M."/>
        </authorList>
    </citation>
    <scope>NUCLEOTIDE SEQUENCE [LARGE SCALE GENOMIC DNA]</scope>
    <source>
        <strain evidence="2">cv. CVL-1</strain>
        <tissue evidence="1">Whole seedling</tissue>
    </source>
</reference>
<name>A0A1R3I5H5_COCAP</name>
<evidence type="ECO:0000313" key="2">
    <source>
        <dbReference type="Proteomes" id="UP000188268"/>
    </source>
</evidence>
<organism evidence="1 2">
    <name type="scientific">Corchorus capsularis</name>
    <name type="common">Jute</name>
    <dbReference type="NCBI Taxonomy" id="210143"/>
    <lineage>
        <taxon>Eukaryota</taxon>
        <taxon>Viridiplantae</taxon>
        <taxon>Streptophyta</taxon>
        <taxon>Embryophyta</taxon>
        <taxon>Tracheophyta</taxon>
        <taxon>Spermatophyta</taxon>
        <taxon>Magnoliopsida</taxon>
        <taxon>eudicotyledons</taxon>
        <taxon>Gunneridae</taxon>
        <taxon>Pentapetalae</taxon>
        <taxon>rosids</taxon>
        <taxon>malvids</taxon>
        <taxon>Malvales</taxon>
        <taxon>Malvaceae</taxon>
        <taxon>Grewioideae</taxon>
        <taxon>Apeibeae</taxon>
        <taxon>Corchorus</taxon>
    </lineage>
</organism>
<sequence>MAKQPNKKGRRPYSKQMQLGLAGWGLVPSNLKQKYSQPLTKPQMATPISPGRQRSFCRTPLHAWRLKHANFVEIFNRGRSRGGRLRPPPSIDPVFVSLRAGGLGGITNKQASKAYSKVQAIPLEGDERFPENRASSRATRIMRFLAPPLSPTHHHTLSAPKISSVFPYDIFPSKSRPPLCLPPQSLTYTRFLRLRFVANG</sequence>
<accession>A0A1R3I5H5</accession>
<gene>
    <name evidence="1" type="ORF">CCACVL1_14764</name>
</gene>
<dbReference type="Proteomes" id="UP000188268">
    <property type="component" value="Unassembled WGS sequence"/>
</dbReference>
<proteinExistence type="predicted"/>
<protein>
    <submittedName>
        <fullName evidence="1">Uncharacterized protein</fullName>
    </submittedName>
</protein>
<dbReference type="EMBL" id="AWWV01010685">
    <property type="protein sequence ID" value="OMO77856.1"/>
    <property type="molecule type" value="Genomic_DNA"/>
</dbReference>
<evidence type="ECO:0000313" key="1">
    <source>
        <dbReference type="EMBL" id="OMO77856.1"/>
    </source>
</evidence>
<dbReference type="Gramene" id="OMO77856">
    <property type="protein sequence ID" value="OMO77856"/>
    <property type="gene ID" value="CCACVL1_14764"/>
</dbReference>
<keyword evidence="2" id="KW-1185">Reference proteome</keyword>
<dbReference type="AlphaFoldDB" id="A0A1R3I5H5"/>
<comment type="caution">
    <text evidence="1">The sequence shown here is derived from an EMBL/GenBank/DDBJ whole genome shotgun (WGS) entry which is preliminary data.</text>
</comment>